<dbReference type="KEGG" id="phr:C6569_19715"/>
<keyword evidence="1" id="KW-0812">Transmembrane</keyword>
<dbReference type="AlphaFoldDB" id="A0A2S0NGA4"/>
<dbReference type="InterPro" id="IPR048432">
    <property type="entry name" value="MASE7"/>
</dbReference>
<reference evidence="3 4" key="1">
    <citation type="submission" date="2018-03" db="EMBL/GenBank/DDBJ databases">
        <title>Genome sequencing of Phreatobacter sp.</title>
        <authorList>
            <person name="Kim S.-J."/>
            <person name="Heo J."/>
            <person name="Kwon S.-W."/>
        </authorList>
    </citation>
    <scope>NUCLEOTIDE SEQUENCE [LARGE SCALE GENOMIC DNA]</scope>
    <source>
        <strain evidence="3 4">S-12</strain>
    </source>
</reference>
<feature type="transmembrane region" description="Helical" evidence="1">
    <location>
        <begin position="42"/>
        <end position="68"/>
    </location>
</feature>
<evidence type="ECO:0000256" key="1">
    <source>
        <dbReference type="SAM" id="Phobius"/>
    </source>
</evidence>
<feature type="transmembrane region" description="Helical" evidence="1">
    <location>
        <begin position="80"/>
        <end position="98"/>
    </location>
</feature>
<keyword evidence="4" id="KW-1185">Reference proteome</keyword>
<organism evidence="3 4">
    <name type="scientific">Phreatobacter cathodiphilus</name>
    <dbReference type="NCBI Taxonomy" id="1868589"/>
    <lineage>
        <taxon>Bacteria</taxon>
        <taxon>Pseudomonadati</taxon>
        <taxon>Pseudomonadota</taxon>
        <taxon>Alphaproteobacteria</taxon>
        <taxon>Hyphomicrobiales</taxon>
        <taxon>Phreatobacteraceae</taxon>
        <taxon>Phreatobacter</taxon>
    </lineage>
</organism>
<sequence>MLAATMAAFRRLWAYFDAPTPRGSIAASVAFIVVSNQPFYPLYLYLLLGGRAWPALLSWLSFPLFAAVPRLLRGGEARGAAMLILAGIGNTALCTAALGPASGVELFYLPCLVLPLLTLAGRDRLAGLLATALAVAALMALVRLAGLEGFAAVTADEIAALRRINAFSVAGLLTVMAFLARRLWRPGAAVTPAGR</sequence>
<evidence type="ECO:0000313" key="3">
    <source>
        <dbReference type="EMBL" id="AVO47097.1"/>
    </source>
</evidence>
<proteinExistence type="predicted"/>
<dbReference type="RefSeq" id="WP_106750467.1">
    <property type="nucleotide sequence ID" value="NZ_CP027668.1"/>
</dbReference>
<evidence type="ECO:0000259" key="2">
    <source>
        <dbReference type="Pfam" id="PF20967"/>
    </source>
</evidence>
<feature type="transmembrane region" description="Helical" evidence="1">
    <location>
        <begin position="12"/>
        <end position="36"/>
    </location>
</feature>
<dbReference type="OrthoDB" id="7593905at2"/>
<name>A0A2S0NGA4_9HYPH</name>
<feature type="domain" description="Adenylate cyclase MASE7" evidence="2">
    <location>
        <begin position="30"/>
        <end position="142"/>
    </location>
</feature>
<keyword evidence="1" id="KW-0472">Membrane</keyword>
<dbReference type="Pfam" id="PF20967">
    <property type="entry name" value="MASE7"/>
    <property type="match status" value="1"/>
</dbReference>
<protein>
    <recommendedName>
        <fullName evidence="2">Adenylate cyclase MASE7 domain-containing protein</fullName>
    </recommendedName>
</protein>
<accession>A0A2S0NGA4</accession>
<evidence type="ECO:0000313" key="4">
    <source>
        <dbReference type="Proteomes" id="UP000237889"/>
    </source>
</evidence>
<feature type="transmembrane region" description="Helical" evidence="1">
    <location>
        <begin position="166"/>
        <end position="184"/>
    </location>
</feature>
<gene>
    <name evidence="3" type="ORF">C6569_19715</name>
</gene>
<feature type="transmembrane region" description="Helical" evidence="1">
    <location>
        <begin position="128"/>
        <end position="146"/>
    </location>
</feature>
<keyword evidence="1" id="KW-1133">Transmembrane helix</keyword>
<dbReference type="EMBL" id="CP027668">
    <property type="protein sequence ID" value="AVO47097.1"/>
    <property type="molecule type" value="Genomic_DNA"/>
</dbReference>
<dbReference type="Proteomes" id="UP000237889">
    <property type="component" value="Chromosome"/>
</dbReference>